<dbReference type="InterPro" id="IPR036625">
    <property type="entry name" value="E3-bd_dom_sf"/>
</dbReference>
<keyword evidence="7 10" id="KW-0450">Lipoyl</keyword>
<feature type="domain" description="Lipoyl-binding" evidence="12">
    <location>
        <begin position="3"/>
        <end position="78"/>
    </location>
</feature>
<dbReference type="EC" id="2.3.1.-" evidence="10"/>
<dbReference type="PANTHER" id="PTHR43178">
    <property type="entry name" value="DIHYDROLIPOAMIDE ACETYLTRANSFERASE COMPONENT OF PYRUVATE DEHYDROGENASE COMPLEX"/>
    <property type="match status" value="1"/>
</dbReference>
<accession>A0A1T5CC32</accession>
<dbReference type="GO" id="GO:0016407">
    <property type="term" value="F:acetyltransferase activity"/>
    <property type="evidence" value="ECO:0007669"/>
    <property type="project" value="TreeGrafter"/>
</dbReference>
<feature type="domain" description="Peripheral subunit-binding (PSBD)" evidence="13">
    <location>
        <begin position="149"/>
        <end position="184"/>
    </location>
</feature>
<evidence type="ECO:0000256" key="4">
    <source>
        <dbReference type="ARBA" id="ARBA00007317"/>
    </source>
</evidence>
<comment type="pathway">
    <text evidence="3">Amino-acid degradation; L-lysine degradation via saccharopine pathway; glutaryl-CoA from L-lysine: step 6/6.</text>
</comment>
<evidence type="ECO:0000256" key="8">
    <source>
        <dbReference type="ARBA" id="ARBA00023315"/>
    </source>
</evidence>
<dbReference type="InterPro" id="IPR011053">
    <property type="entry name" value="Single_hybrid_motif"/>
</dbReference>
<dbReference type="CDD" id="cd06849">
    <property type="entry name" value="lipoyl_domain"/>
    <property type="match status" value="1"/>
</dbReference>
<evidence type="ECO:0000259" key="13">
    <source>
        <dbReference type="PROSITE" id="PS51826"/>
    </source>
</evidence>
<keyword evidence="6 10" id="KW-0808">Transferase</keyword>
<comment type="subunit">
    <text evidence="5">Forms a 24-polypeptide structural core with octahedral symmetry. Part of the 2-oxoglutarate dehydrogenase (OGDH) complex composed of E1 (2-oxoglutarate dehydrogenase), E2 (dihydrolipoamide succinyltransferase) and E3 (dihydrolipoamide dehydrogenase); the complex contains multiple copies of the three enzymatic components (E1, E2 and E3).</text>
</comment>
<keyword evidence="8 10" id="KW-0012">Acyltransferase</keyword>
<dbReference type="Proteomes" id="UP000190044">
    <property type="component" value="Unassembled WGS sequence"/>
</dbReference>
<comment type="function">
    <text evidence="2">E2 component of the 2-oxoglutarate dehydrogenase (OGDH) complex which catalyzes the second step in the conversion of 2-oxoglutarate to succinyl-CoA and CO(2).</text>
</comment>
<dbReference type="Gene3D" id="4.10.320.10">
    <property type="entry name" value="E3-binding domain"/>
    <property type="match status" value="1"/>
</dbReference>
<protein>
    <recommendedName>
        <fullName evidence="10">Dihydrolipoamide acetyltransferase component of pyruvate dehydrogenase complex</fullName>
        <ecNumber evidence="10">2.3.1.-</ecNumber>
    </recommendedName>
</protein>
<dbReference type="GO" id="GO:0005737">
    <property type="term" value="C:cytoplasm"/>
    <property type="evidence" value="ECO:0007669"/>
    <property type="project" value="TreeGrafter"/>
</dbReference>
<dbReference type="InterPro" id="IPR023213">
    <property type="entry name" value="CAT-like_dom_sf"/>
</dbReference>
<dbReference type="Pfam" id="PF00198">
    <property type="entry name" value="2-oxoacid_dh"/>
    <property type="match status" value="1"/>
</dbReference>
<dbReference type="InterPro" id="IPR001078">
    <property type="entry name" value="2-oxoacid_DH_actylTfrase"/>
</dbReference>
<organism evidence="14 15">
    <name type="scientific">Sphingopyxis flava</name>
    <dbReference type="NCBI Taxonomy" id="1507287"/>
    <lineage>
        <taxon>Bacteria</taxon>
        <taxon>Pseudomonadati</taxon>
        <taxon>Pseudomonadota</taxon>
        <taxon>Alphaproteobacteria</taxon>
        <taxon>Sphingomonadales</taxon>
        <taxon>Sphingomonadaceae</taxon>
        <taxon>Sphingopyxis</taxon>
    </lineage>
</organism>
<dbReference type="RefSeq" id="WP_079638441.1">
    <property type="nucleotide sequence ID" value="NZ_FUYP01000009.1"/>
</dbReference>
<evidence type="ECO:0000313" key="14">
    <source>
        <dbReference type="EMBL" id="SKB56913.1"/>
    </source>
</evidence>
<dbReference type="GO" id="GO:0031405">
    <property type="term" value="F:lipoic acid binding"/>
    <property type="evidence" value="ECO:0007669"/>
    <property type="project" value="TreeGrafter"/>
</dbReference>
<dbReference type="Pfam" id="PF00364">
    <property type="entry name" value="Biotin_lipoyl"/>
    <property type="match status" value="1"/>
</dbReference>
<feature type="region of interest" description="Disordered" evidence="11">
    <location>
        <begin position="94"/>
        <end position="149"/>
    </location>
</feature>
<evidence type="ECO:0000256" key="11">
    <source>
        <dbReference type="SAM" id="MobiDB-lite"/>
    </source>
</evidence>
<dbReference type="PROSITE" id="PS50968">
    <property type="entry name" value="BIOTINYL_LIPOYL"/>
    <property type="match status" value="1"/>
</dbReference>
<dbReference type="PROSITE" id="PS00189">
    <property type="entry name" value="LIPOYL"/>
    <property type="match status" value="1"/>
</dbReference>
<evidence type="ECO:0000256" key="9">
    <source>
        <dbReference type="ARBA" id="ARBA00052761"/>
    </source>
</evidence>
<evidence type="ECO:0000256" key="5">
    <source>
        <dbReference type="ARBA" id="ARBA00011666"/>
    </source>
</evidence>
<evidence type="ECO:0000256" key="7">
    <source>
        <dbReference type="ARBA" id="ARBA00022823"/>
    </source>
</evidence>
<dbReference type="SUPFAM" id="SSF51230">
    <property type="entry name" value="Single hybrid motif"/>
    <property type="match status" value="1"/>
</dbReference>
<dbReference type="InterPro" id="IPR003016">
    <property type="entry name" value="2-oxoA_DH_lipoyl-BS"/>
</dbReference>
<evidence type="ECO:0000256" key="10">
    <source>
        <dbReference type="RuleBase" id="RU003423"/>
    </source>
</evidence>
<evidence type="ECO:0000259" key="12">
    <source>
        <dbReference type="PROSITE" id="PS50968"/>
    </source>
</evidence>
<dbReference type="Gene3D" id="2.40.50.100">
    <property type="match status" value="1"/>
</dbReference>
<feature type="compositionally biased region" description="Low complexity" evidence="11">
    <location>
        <begin position="122"/>
        <end position="144"/>
    </location>
</feature>
<dbReference type="GO" id="GO:0004149">
    <property type="term" value="F:dihydrolipoyllysine-residue succinyltransferase activity"/>
    <property type="evidence" value="ECO:0007669"/>
    <property type="project" value="UniProtKB-EC"/>
</dbReference>
<gene>
    <name evidence="14" type="ORF">SAMN06295937_1009132</name>
</gene>
<dbReference type="Pfam" id="PF02817">
    <property type="entry name" value="E3_binding"/>
    <property type="match status" value="1"/>
</dbReference>
<dbReference type="InterPro" id="IPR050743">
    <property type="entry name" value="2-oxoacid_DH_E2_comp"/>
</dbReference>
<dbReference type="PANTHER" id="PTHR43178:SF5">
    <property type="entry name" value="LIPOAMIDE ACYLTRANSFERASE COMPONENT OF BRANCHED-CHAIN ALPHA-KETO ACID DEHYDROGENASE COMPLEX, MITOCHONDRIAL"/>
    <property type="match status" value="1"/>
</dbReference>
<comment type="similarity">
    <text evidence="4 10">Belongs to the 2-oxoacid dehydrogenase family.</text>
</comment>
<dbReference type="SUPFAM" id="SSF47005">
    <property type="entry name" value="Peripheral subunit-binding domain of 2-oxo acid dehydrogenase complex"/>
    <property type="match status" value="1"/>
</dbReference>
<dbReference type="SUPFAM" id="SSF52777">
    <property type="entry name" value="CoA-dependent acyltransferases"/>
    <property type="match status" value="1"/>
</dbReference>
<dbReference type="AlphaFoldDB" id="A0A1T5CC32"/>
<evidence type="ECO:0000256" key="3">
    <source>
        <dbReference type="ARBA" id="ARBA00005145"/>
    </source>
</evidence>
<dbReference type="OrthoDB" id="9805770at2"/>
<reference evidence="15" key="1">
    <citation type="submission" date="2017-02" db="EMBL/GenBank/DDBJ databases">
        <authorList>
            <person name="Varghese N."/>
            <person name="Submissions S."/>
        </authorList>
    </citation>
    <scope>NUCLEOTIDE SEQUENCE [LARGE SCALE GENOMIC DNA]</scope>
    <source>
        <strain evidence="15">R11H</strain>
    </source>
</reference>
<dbReference type="FunFam" id="3.30.559.10:FF:000007">
    <property type="entry name" value="Dihydrolipoamide acetyltransferase component of pyruvate dehydrogenase complex"/>
    <property type="match status" value="1"/>
</dbReference>
<comment type="cofactor">
    <cofactor evidence="1 10">
        <name>(R)-lipoate</name>
        <dbReference type="ChEBI" id="CHEBI:83088"/>
    </cofactor>
</comment>
<evidence type="ECO:0000256" key="1">
    <source>
        <dbReference type="ARBA" id="ARBA00001938"/>
    </source>
</evidence>
<evidence type="ECO:0000313" key="15">
    <source>
        <dbReference type="Proteomes" id="UP000190044"/>
    </source>
</evidence>
<dbReference type="InterPro" id="IPR004167">
    <property type="entry name" value="PSBD"/>
</dbReference>
<dbReference type="Gene3D" id="3.30.559.10">
    <property type="entry name" value="Chloramphenicol acetyltransferase-like domain"/>
    <property type="match status" value="1"/>
</dbReference>
<sequence length="431" mass="46126">MARYSFRLPDIGEGIAEAEIVAWHVRVGDRIEEDAQLADMMTDKATVEMESPVSGTVVEIAGEVGDLIAIGSTLAVIETDGDVDEVREEEAQEVAAETPGAEEVSEAETAKAAPEPVRAEPAEMPAPVPRATEAAAPAAKSAGPGKPVLASPAVRARAKDLGIDLSQVHSDGERIRHSDLDAFLRYNSGEGYHAPGASPARADEPIKVIGMRRKIAENMAASKRAIPHFTYVEEMDVTALEEMRADLNANRGERPKLTMLPFLIVAICRTIPQFPMINARYDDEAGVVTRHGAVHLGMATQTDAGLMVPVIRDAQDKNVWQLAAEISRLAEAARTGKATPAELTGGTLTVTSLGPLGGIATTPVINRPEVAIIGPNKIVERPVFDGDDIRRAKLMNLSISCDHRVVDGWDAASYVQALKKFIETPVLLFAD</sequence>
<evidence type="ECO:0000256" key="6">
    <source>
        <dbReference type="ARBA" id="ARBA00022679"/>
    </source>
</evidence>
<name>A0A1T5CC32_9SPHN</name>
<evidence type="ECO:0000256" key="2">
    <source>
        <dbReference type="ARBA" id="ARBA00004052"/>
    </source>
</evidence>
<dbReference type="InterPro" id="IPR000089">
    <property type="entry name" value="Biotin_lipoyl"/>
</dbReference>
<dbReference type="EMBL" id="FUYP01000009">
    <property type="protein sequence ID" value="SKB56913.1"/>
    <property type="molecule type" value="Genomic_DNA"/>
</dbReference>
<keyword evidence="15" id="KW-1185">Reference proteome</keyword>
<proteinExistence type="inferred from homology"/>
<dbReference type="PROSITE" id="PS51826">
    <property type="entry name" value="PSBD"/>
    <property type="match status" value="1"/>
</dbReference>
<comment type="catalytic activity">
    <reaction evidence="9">
        <text>N(6)-[(R)-dihydrolipoyl]-L-lysyl-[protein] + succinyl-CoA = N(6)-[(R)-S(8)-succinyldihydrolipoyl]-L-lysyl-[protein] + CoA</text>
        <dbReference type="Rhea" id="RHEA:15213"/>
        <dbReference type="Rhea" id="RHEA-COMP:10475"/>
        <dbReference type="Rhea" id="RHEA-COMP:20092"/>
        <dbReference type="ChEBI" id="CHEBI:57287"/>
        <dbReference type="ChEBI" id="CHEBI:57292"/>
        <dbReference type="ChEBI" id="CHEBI:83100"/>
        <dbReference type="ChEBI" id="CHEBI:83120"/>
        <dbReference type="EC" id="2.3.1.61"/>
    </reaction>
</comment>